<accession>A0A370GLA1</accession>
<dbReference type="InterPro" id="IPR011856">
    <property type="entry name" value="tRNA_endonuc-like_dom_sf"/>
</dbReference>
<dbReference type="RefSeq" id="WP_245948406.1">
    <property type="nucleotide sequence ID" value="NZ_QQAY01000003.1"/>
</dbReference>
<keyword evidence="2" id="KW-1185">Reference proteome</keyword>
<name>A0A370GLA1_9BACI</name>
<reference evidence="1 2" key="1">
    <citation type="submission" date="2018-07" db="EMBL/GenBank/DDBJ databases">
        <title>Genomic Encyclopedia of Type Strains, Phase IV (KMG-IV): sequencing the most valuable type-strain genomes for metagenomic binning, comparative biology and taxonomic classification.</title>
        <authorList>
            <person name="Goeker M."/>
        </authorList>
    </citation>
    <scope>NUCLEOTIDE SEQUENCE [LARGE SCALE GENOMIC DNA]</scope>
    <source>
        <strain evidence="1 2">DSM 25281</strain>
    </source>
</reference>
<dbReference type="Proteomes" id="UP000255326">
    <property type="component" value="Unassembled WGS sequence"/>
</dbReference>
<proteinExistence type="predicted"/>
<dbReference type="GO" id="GO:0003676">
    <property type="term" value="F:nucleic acid binding"/>
    <property type="evidence" value="ECO:0007669"/>
    <property type="project" value="InterPro"/>
</dbReference>
<dbReference type="Gene3D" id="3.40.1350.10">
    <property type="match status" value="1"/>
</dbReference>
<comment type="caution">
    <text evidence="1">The sequence shown here is derived from an EMBL/GenBank/DDBJ whole genome shotgun (WGS) entry which is preliminary data.</text>
</comment>
<sequence length="410" mass="47483">MYGRTNIKLFSEKDFFSFSREKEESIKQTIDRENDNYILNTNESDYIAHLLGVYQMNPVTLLTDQIYATEKEELISSDRFPNSFYVTTSKSYPRPVITFHIPYSGDRGFLKIRPSQYIMWSQSVPITENEILFSVIVFSDTAESVEREYQSFLNRIQQQIGYLQKDIDQFNQALEGKIQAVFQKRKEQILSRKNLVGSLSVPIRKSADTPKTFAVPVPKVRQKISAKPIVTENGYKPDPSIDMKVYNEILSVIHDVGVMFERMPSTYSGKGEEDLRDHILMNLEARFEGSATGETFNKRGKTDILLRHENSNVFIGECKFWKGKKGYLDTISQLLDYLTWRDSKAAVIMFVRTKSFSPVLDTVKKETADHPNFLDFVSETNESWINYRFHINGDKNREVKLAVMLYHIPA</sequence>
<evidence type="ECO:0000313" key="2">
    <source>
        <dbReference type="Proteomes" id="UP000255326"/>
    </source>
</evidence>
<evidence type="ECO:0000313" key="1">
    <source>
        <dbReference type="EMBL" id="RDI44059.1"/>
    </source>
</evidence>
<dbReference type="EMBL" id="QQAY01000003">
    <property type="protein sequence ID" value="RDI44059.1"/>
    <property type="molecule type" value="Genomic_DNA"/>
</dbReference>
<dbReference type="AlphaFoldDB" id="A0A370GLA1"/>
<organism evidence="1 2">
    <name type="scientific">Falsibacillus pallidus</name>
    <dbReference type="NCBI Taxonomy" id="493781"/>
    <lineage>
        <taxon>Bacteria</taxon>
        <taxon>Bacillati</taxon>
        <taxon>Bacillota</taxon>
        <taxon>Bacilli</taxon>
        <taxon>Bacillales</taxon>
        <taxon>Bacillaceae</taxon>
        <taxon>Falsibacillus</taxon>
    </lineage>
</organism>
<gene>
    <name evidence="1" type="ORF">DFR59_103122</name>
</gene>
<protein>
    <submittedName>
        <fullName evidence="1">Uncharacterized protein</fullName>
    </submittedName>
</protein>